<proteinExistence type="predicted"/>
<dbReference type="AlphaFoldDB" id="A0A9P7EQC7"/>
<name>A0A9P7EQC7_9AGAM</name>
<evidence type="ECO:0000313" key="2">
    <source>
        <dbReference type="EMBL" id="KAG2083167.1"/>
    </source>
</evidence>
<sequence>MFRTLKPLDVGHKALRSTHLPLPTIWENRYMANKTNIVTNYSHYLKAIVLSYGILLDGWPTSIPFTSLWNIHIVSDMSELDNYKTDVERRQVADEVIGKPRKKRSDASTSQKRKNTERGLEGKENEFPARSPGSEGVHQKGSVRARDYRR</sequence>
<dbReference type="GeneID" id="64696921"/>
<comment type="caution">
    <text evidence="2">The sequence shown here is derived from an EMBL/GenBank/DDBJ whole genome shotgun (WGS) entry which is preliminary data.</text>
</comment>
<dbReference type="RefSeq" id="XP_041284375.1">
    <property type="nucleotide sequence ID" value="XM_041434662.1"/>
</dbReference>
<protein>
    <submittedName>
        <fullName evidence="2">Uncharacterized protein</fullName>
    </submittedName>
</protein>
<organism evidence="2 3">
    <name type="scientific">Suillus discolor</name>
    <dbReference type="NCBI Taxonomy" id="1912936"/>
    <lineage>
        <taxon>Eukaryota</taxon>
        <taxon>Fungi</taxon>
        <taxon>Dikarya</taxon>
        <taxon>Basidiomycota</taxon>
        <taxon>Agaricomycotina</taxon>
        <taxon>Agaricomycetes</taxon>
        <taxon>Agaricomycetidae</taxon>
        <taxon>Boletales</taxon>
        <taxon>Suillineae</taxon>
        <taxon>Suillaceae</taxon>
        <taxon>Suillus</taxon>
    </lineage>
</organism>
<dbReference type="Proteomes" id="UP000823399">
    <property type="component" value="Unassembled WGS sequence"/>
</dbReference>
<evidence type="ECO:0000256" key="1">
    <source>
        <dbReference type="SAM" id="MobiDB-lite"/>
    </source>
</evidence>
<dbReference type="EMBL" id="JABBWM010000289">
    <property type="protein sequence ID" value="KAG2083167.1"/>
    <property type="molecule type" value="Genomic_DNA"/>
</dbReference>
<gene>
    <name evidence="2" type="ORF">F5147DRAFT_660248</name>
</gene>
<keyword evidence="3" id="KW-1185">Reference proteome</keyword>
<dbReference type="OrthoDB" id="3253416at2759"/>
<reference evidence="2" key="1">
    <citation type="journal article" date="2020" name="New Phytol.">
        <title>Comparative genomics reveals dynamic genome evolution in host specialist ectomycorrhizal fungi.</title>
        <authorList>
            <person name="Lofgren L.A."/>
            <person name="Nguyen N.H."/>
            <person name="Vilgalys R."/>
            <person name="Ruytinx J."/>
            <person name="Liao H.L."/>
            <person name="Branco S."/>
            <person name="Kuo A."/>
            <person name="LaButti K."/>
            <person name="Lipzen A."/>
            <person name="Andreopoulos W."/>
            <person name="Pangilinan J."/>
            <person name="Riley R."/>
            <person name="Hundley H."/>
            <person name="Na H."/>
            <person name="Barry K."/>
            <person name="Grigoriev I.V."/>
            <person name="Stajich J.E."/>
            <person name="Kennedy P.G."/>
        </authorList>
    </citation>
    <scope>NUCLEOTIDE SEQUENCE</scope>
    <source>
        <strain evidence="2">FC423</strain>
    </source>
</reference>
<accession>A0A9P7EQC7</accession>
<evidence type="ECO:0000313" key="3">
    <source>
        <dbReference type="Proteomes" id="UP000823399"/>
    </source>
</evidence>
<feature type="region of interest" description="Disordered" evidence="1">
    <location>
        <begin position="91"/>
        <end position="150"/>
    </location>
</feature>
<feature type="compositionally biased region" description="Basic and acidic residues" evidence="1">
    <location>
        <begin position="114"/>
        <end position="127"/>
    </location>
</feature>